<evidence type="ECO:0000256" key="14">
    <source>
        <dbReference type="SAM" id="MobiDB-lite"/>
    </source>
</evidence>
<dbReference type="GO" id="GO:0042171">
    <property type="term" value="F:lysophosphatidic acid acyltransferase activity"/>
    <property type="evidence" value="ECO:0007669"/>
    <property type="project" value="TreeGrafter"/>
</dbReference>
<dbReference type="InterPro" id="IPR011992">
    <property type="entry name" value="EF-hand-dom_pair"/>
</dbReference>
<dbReference type="PANTHER" id="PTHR23063:SF57">
    <property type="entry name" value="LYSOPHOSPHATIDYLCHOLINE ACYLTRANSFERASE 1"/>
    <property type="match status" value="1"/>
</dbReference>
<keyword evidence="6 15" id="KW-0812">Transmembrane</keyword>
<feature type="region of interest" description="Disordered" evidence="14">
    <location>
        <begin position="493"/>
        <end position="545"/>
    </location>
</feature>
<keyword evidence="10" id="KW-0594">Phospholipid biosynthesis</keyword>
<dbReference type="EMBL" id="HAEI01013087">
    <property type="protein sequence ID" value="SBS15556.1"/>
    <property type="molecule type" value="Transcribed_RNA"/>
</dbReference>
<dbReference type="GO" id="GO:0047184">
    <property type="term" value="F:1-acylglycerophosphocholine O-acyltransferase activity"/>
    <property type="evidence" value="ECO:0007669"/>
    <property type="project" value="TreeGrafter"/>
</dbReference>
<dbReference type="GO" id="GO:0005509">
    <property type="term" value="F:calcium ion binding"/>
    <property type="evidence" value="ECO:0007669"/>
    <property type="project" value="InterPro"/>
</dbReference>
<dbReference type="InterPro" id="IPR045252">
    <property type="entry name" value="LPCAT1-like"/>
</dbReference>
<accession>A0A1A8SB48</accession>
<evidence type="ECO:0000256" key="2">
    <source>
        <dbReference type="ARBA" id="ARBA00005074"/>
    </source>
</evidence>
<keyword evidence="8" id="KW-0443">Lipid metabolism</keyword>
<dbReference type="InterPro" id="IPR002048">
    <property type="entry name" value="EF_hand_dom"/>
</dbReference>
<feature type="transmembrane region" description="Helical" evidence="15">
    <location>
        <begin position="42"/>
        <end position="71"/>
    </location>
</feature>
<evidence type="ECO:0000256" key="15">
    <source>
        <dbReference type="SAM" id="Phobius"/>
    </source>
</evidence>
<proteinExistence type="inferred from homology"/>
<dbReference type="PANTHER" id="PTHR23063">
    <property type="entry name" value="PHOSPHOLIPID ACYLTRANSFERASE"/>
    <property type="match status" value="1"/>
</dbReference>
<evidence type="ECO:0000256" key="10">
    <source>
        <dbReference type="ARBA" id="ARBA00023209"/>
    </source>
</evidence>
<evidence type="ECO:0000256" key="11">
    <source>
        <dbReference type="ARBA" id="ARBA00023264"/>
    </source>
</evidence>
<keyword evidence="11" id="KW-1208">Phospholipid metabolism</keyword>
<keyword evidence="5 17" id="KW-0808">Transferase</keyword>
<reference evidence="17" key="2">
    <citation type="submission" date="2016-06" db="EMBL/GenBank/DDBJ databases">
        <title>The genome of a short-lived fish provides insights into sex chromosome evolution and the genetic control of aging.</title>
        <authorList>
            <person name="Reichwald K."/>
            <person name="Felder M."/>
            <person name="Petzold A."/>
            <person name="Koch P."/>
            <person name="Groth M."/>
            <person name="Platzer M."/>
        </authorList>
    </citation>
    <scope>NUCLEOTIDE SEQUENCE</scope>
    <source>
        <tissue evidence="17">Brain</tissue>
    </source>
</reference>
<dbReference type="SMART" id="SM00563">
    <property type="entry name" value="PlsC"/>
    <property type="match status" value="1"/>
</dbReference>
<evidence type="ECO:0000256" key="1">
    <source>
        <dbReference type="ARBA" id="ARBA00004370"/>
    </source>
</evidence>
<dbReference type="SUPFAM" id="SSF69593">
    <property type="entry name" value="Glycerol-3-phosphate (1)-acyltransferase"/>
    <property type="match status" value="1"/>
</dbReference>
<dbReference type="GO" id="GO:0016020">
    <property type="term" value="C:membrane"/>
    <property type="evidence" value="ECO:0007669"/>
    <property type="project" value="UniProtKB-SubCell"/>
</dbReference>
<dbReference type="AlphaFoldDB" id="A0A1A8SB48"/>
<dbReference type="SUPFAM" id="SSF47473">
    <property type="entry name" value="EF-hand"/>
    <property type="match status" value="1"/>
</dbReference>
<evidence type="ECO:0000256" key="8">
    <source>
        <dbReference type="ARBA" id="ARBA00023098"/>
    </source>
</evidence>
<evidence type="ECO:0000256" key="4">
    <source>
        <dbReference type="ARBA" id="ARBA00022516"/>
    </source>
</evidence>
<evidence type="ECO:0000256" key="5">
    <source>
        <dbReference type="ARBA" id="ARBA00022679"/>
    </source>
</evidence>
<dbReference type="InterPro" id="IPR002123">
    <property type="entry name" value="Plipid/glycerol_acylTrfase"/>
</dbReference>
<gene>
    <name evidence="17" type="primary">CABZ01078889.1</name>
</gene>
<dbReference type="CDD" id="cd07991">
    <property type="entry name" value="LPLAT_LPCAT1-like"/>
    <property type="match status" value="1"/>
</dbReference>
<evidence type="ECO:0000256" key="6">
    <source>
        <dbReference type="ARBA" id="ARBA00022692"/>
    </source>
</evidence>
<comment type="pathway">
    <text evidence="2">Lipid metabolism; phospholipid metabolism.</text>
</comment>
<keyword evidence="9 15" id="KW-0472">Membrane</keyword>
<dbReference type="GO" id="GO:0008654">
    <property type="term" value="P:phospholipid biosynthetic process"/>
    <property type="evidence" value="ECO:0007669"/>
    <property type="project" value="UniProtKB-KW"/>
</dbReference>
<name>A0A1A8SB48_9TELE</name>
<comment type="similarity">
    <text evidence="3">Belongs to the 1-acyl-sn-glycerol-3-phosphate acyltransferase family.</text>
</comment>
<feature type="domain" description="EF-hand" evidence="16">
    <location>
        <begin position="446"/>
        <end position="481"/>
    </location>
</feature>
<organism evidence="17">
    <name type="scientific">Nothobranchius rachovii</name>
    <name type="common">bluefin notho</name>
    <dbReference type="NCBI Taxonomy" id="451742"/>
    <lineage>
        <taxon>Eukaryota</taxon>
        <taxon>Metazoa</taxon>
        <taxon>Chordata</taxon>
        <taxon>Craniata</taxon>
        <taxon>Vertebrata</taxon>
        <taxon>Euteleostomi</taxon>
        <taxon>Actinopterygii</taxon>
        <taxon>Neopterygii</taxon>
        <taxon>Teleostei</taxon>
        <taxon>Neoteleostei</taxon>
        <taxon>Acanthomorphata</taxon>
        <taxon>Ovalentaria</taxon>
        <taxon>Atherinomorphae</taxon>
        <taxon>Cyprinodontiformes</taxon>
        <taxon>Nothobranchiidae</taxon>
        <taxon>Nothobranchius</taxon>
    </lineage>
</organism>
<comment type="subcellular location">
    <subcellularLocation>
        <location evidence="1">Membrane</location>
    </subcellularLocation>
</comment>
<dbReference type="Gene3D" id="1.10.238.10">
    <property type="entry name" value="EF-hand"/>
    <property type="match status" value="1"/>
</dbReference>
<reference evidence="17" key="1">
    <citation type="submission" date="2016-05" db="EMBL/GenBank/DDBJ databases">
        <authorList>
            <person name="Lavstsen T."/>
            <person name="Jespersen J.S."/>
        </authorList>
    </citation>
    <scope>NUCLEOTIDE SEQUENCE</scope>
    <source>
        <tissue evidence="17">Brain</tissue>
    </source>
</reference>
<feature type="compositionally biased region" description="Polar residues" evidence="14">
    <location>
        <begin position="501"/>
        <end position="523"/>
    </location>
</feature>
<evidence type="ECO:0000256" key="3">
    <source>
        <dbReference type="ARBA" id="ARBA00008655"/>
    </source>
</evidence>
<sequence length="545" mass="61441">MRLPTSRHCAIEGDGKKMDQRPPIRNPFVHVLKFTPMEKAKIAIMTVTLFPIRLLIAAFMMLLAWPFAFVASVGRSETTVEPQCLWRRVVDIILRFIMRAMWFAGGFHWMTVKGQRALPAEAPILTLAPHSSYFDAIPVTMTMSSIVMKAESKDIPLWGTLIKYIRPVFVSRSDQNSRKKTVEEIKRRAHSGGEWPQIMIFPEGTCTNRSCLITFKPGAFIPGVPVQPVVIRYPNKLDSITWTWQGPGAFEILWLTLCQLHNEFVVEFLPIYTPSEEEKKNPALFAINVRQVMATALGVPITDYSFEDCQLAMADGQLRLPVDTCLLEFARLVRRLGVKPQTSEKVLQDYGNRARKLERQKLGLEDFAHFLDVPVSDMLRDMFALFDEHEDNNMDVREFVIALSVVVRPAKTLETMELAFKMFEAEEDGAITERELAVILKTALGVALLNASYLFSAIDADDTGKITFDKFRAFVEENPDFAEEYLFTENAGLQSGPCHGQQKQPSSPSLNLQSTATSKTTNGICPDFSPRAHDGTTDALSKKHN</sequence>
<evidence type="ECO:0000256" key="12">
    <source>
        <dbReference type="ARBA" id="ARBA00023315"/>
    </source>
</evidence>
<dbReference type="Pfam" id="PF01553">
    <property type="entry name" value="Acyltransferase"/>
    <property type="match status" value="1"/>
</dbReference>
<evidence type="ECO:0000256" key="9">
    <source>
        <dbReference type="ARBA" id="ARBA00023136"/>
    </source>
</evidence>
<dbReference type="UniPathway" id="UPA00085"/>
<evidence type="ECO:0000313" key="17">
    <source>
        <dbReference type="EMBL" id="SBS15556.1"/>
    </source>
</evidence>
<protein>
    <submittedName>
        <fullName evidence="17">Lysophosphatidylcholine acyltransferase 1</fullName>
    </submittedName>
</protein>
<comment type="pathway">
    <text evidence="13">Phospholipid metabolism.</text>
</comment>
<evidence type="ECO:0000259" key="16">
    <source>
        <dbReference type="PROSITE" id="PS50222"/>
    </source>
</evidence>
<dbReference type="PROSITE" id="PS50222">
    <property type="entry name" value="EF_HAND_2"/>
    <property type="match status" value="2"/>
</dbReference>
<dbReference type="GO" id="GO:0005783">
    <property type="term" value="C:endoplasmic reticulum"/>
    <property type="evidence" value="ECO:0007669"/>
    <property type="project" value="TreeGrafter"/>
</dbReference>
<feature type="domain" description="EF-hand" evidence="16">
    <location>
        <begin position="374"/>
        <end position="409"/>
    </location>
</feature>
<keyword evidence="4" id="KW-0444">Lipid biosynthesis</keyword>
<evidence type="ECO:0000256" key="7">
    <source>
        <dbReference type="ARBA" id="ARBA00022989"/>
    </source>
</evidence>
<keyword evidence="12 17" id="KW-0012">Acyltransferase</keyword>
<keyword evidence="7 15" id="KW-1133">Transmembrane helix</keyword>
<dbReference type="CDD" id="cd00051">
    <property type="entry name" value="EFh"/>
    <property type="match status" value="1"/>
</dbReference>
<evidence type="ECO:0000256" key="13">
    <source>
        <dbReference type="ARBA" id="ARBA00025707"/>
    </source>
</evidence>